<evidence type="ECO:0000256" key="11">
    <source>
        <dbReference type="RuleBase" id="RU363115"/>
    </source>
</evidence>
<dbReference type="InterPro" id="IPR046792">
    <property type="entry name" value="Peptidase_C54_cat"/>
</dbReference>
<feature type="compositionally biased region" description="Low complexity" evidence="12">
    <location>
        <begin position="128"/>
        <end position="176"/>
    </location>
</feature>
<evidence type="ECO:0000256" key="9">
    <source>
        <dbReference type="ARBA" id="ARBA00023006"/>
    </source>
</evidence>
<sequence length="211" mass="22374">MTEDELVLRPRSAAPDDADAPARHPAGGLLTPAEEAFYARAYSAAELRTFHCERARKMPMSGLDLSMLVGFVCRDEAEWVDLRRRVKELPRTIFAIVDDPPTWPGADDDDMGLENISDPEEVVDDGDVSSVSHASHAVSSASHVAASTFSHTHAHHGSNSITHSTSTTSTSSGARSSEVDTEDPVALITPLPGSRFDLNGGPTPAASAAKG</sequence>
<dbReference type="GO" id="GO:0000407">
    <property type="term" value="C:phagophore assembly site"/>
    <property type="evidence" value="ECO:0007669"/>
    <property type="project" value="UniProtKB-SubCell"/>
</dbReference>
<dbReference type="InterPro" id="IPR005078">
    <property type="entry name" value="Peptidase_C54"/>
</dbReference>
<evidence type="ECO:0000256" key="8">
    <source>
        <dbReference type="ARBA" id="ARBA00022927"/>
    </source>
</evidence>
<keyword evidence="15" id="KW-1185">Reference proteome</keyword>
<feature type="region of interest" description="Disordered" evidence="12">
    <location>
        <begin position="100"/>
        <end position="211"/>
    </location>
</feature>
<evidence type="ECO:0000313" key="15">
    <source>
        <dbReference type="Proteomes" id="UP001215598"/>
    </source>
</evidence>
<evidence type="ECO:0000256" key="12">
    <source>
        <dbReference type="SAM" id="MobiDB-lite"/>
    </source>
</evidence>
<dbReference type="Proteomes" id="UP001215598">
    <property type="component" value="Unassembled WGS sequence"/>
</dbReference>
<comment type="function">
    <text evidence="11">Required for selective autophagic degradation of the nucleus (nucleophagy) as well as for mitophagy which contributes to regulate mitochondrial quantity and quality by eliminating the mitochondria to a basal level to fulfill cellular energy requirements and preventing excess ROS production.</text>
</comment>
<evidence type="ECO:0000256" key="5">
    <source>
        <dbReference type="ARBA" id="ARBA00022670"/>
    </source>
</evidence>
<dbReference type="GO" id="GO:0000045">
    <property type="term" value="P:autophagosome assembly"/>
    <property type="evidence" value="ECO:0007669"/>
    <property type="project" value="TreeGrafter"/>
</dbReference>
<dbReference type="Pfam" id="PF03416">
    <property type="entry name" value="Peptidase_C54"/>
    <property type="match status" value="1"/>
</dbReference>
<dbReference type="EC" id="3.4.22.-" evidence="11"/>
<evidence type="ECO:0000256" key="7">
    <source>
        <dbReference type="ARBA" id="ARBA00022807"/>
    </source>
</evidence>
<comment type="caution">
    <text evidence="14">The sequence shown here is derived from an EMBL/GenBank/DDBJ whole genome shotgun (WGS) entry which is preliminary data.</text>
</comment>
<evidence type="ECO:0000256" key="1">
    <source>
        <dbReference type="ARBA" id="ARBA00004329"/>
    </source>
</evidence>
<dbReference type="AlphaFoldDB" id="A0AAD7IV86"/>
<accession>A0AAD7IV86</accession>
<comment type="catalytic activity">
    <reaction evidence="10">
        <text>[protein]-C-terminal L-amino acid-glycyl-phosphatidylethanolamide + H2O = [protein]-C-terminal L-amino acid-glycine + a 1,2-diacyl-sn-glycero-3-phosphoethanolamine</text>
        <dbReference type="Rhea" id="RHEA:67548"/>
        <dbReference type="Rhea" id="RHEA-COMP:17323"/>
        <dbReference type="Rhea" id="RHEA-COMP:17324"/>
        <dbReference type="ChEBI" id="CHEBI:15377"/>
        <dbReference type="ChEBI" id="CHEBI:64612"/>
        <dbReference type="ChEBI" id="CHEBI:172940"/>
        <dbReference type="ChEBI" id="CHEBI:172941"/>
    </reaction>
    <physiologicalReaction direction="left-to-right" evidence="10">
        <dbReference type="Rhea" id="RHEA:67549"/>
    </physiologicalReaction>
</comment>
<dbReference type="GO" id="GO:0016485">
    <property type="term" value="P:protein processing"/>
    <property type="evidence" value="ECO:0007669"/>
    <property type="project" value="TreeGrafter"/>
</dbReference>
<keyword evidence="9" id="KW-0072">Autophagy</keyword>
<keyword evidence="5 11" id="KW-0645">Protease</keyword>
<dbReference type="GO" id="GO:0019786">
    <property type="term" value="F:protein-phosphatidylethanolamide deconjugating activity"/>
    <property type="evidence" value="ECO:0007669"/>
    <property type="project" value="InterPro"/>
</dbReference>
<dbReference type="PANTHER" id="PTHR22624:SF49">
    <property type="entry name" value="CYSTEINE PROTEASE"/>
    <property type="match status" value="1"/>
</dbReference>
<name>A0AAD7IV86_9AGAR</name>
<keyword evidence="11" id="KW-0539">Nucleus</keyword>
<dbReference type="GO" id="GO:0015031">
    <property type="term" value="P:protein transport"/>
    <property type="evidence" value="ECO:0007669"/>
    <property type="project" value="UniProtKB-KW"/>
</dbReference>
<dbReference type="GO" id="GO:0035973">
    <property type="term" value="P:aggrephagy"/>
    <property type="evidence" value="ECO:0007669"/>
    <property type="project" value="TreeGrafter"/>
</dbReference>
<evidence type="ECO:0000313" key="14">
    <source>
        <dbReference type="EMBL" id="KAJ7751049.1"/>
    </source>
</evidence>
<keyword evidence="4 11" id="KW-0963">Cytoplasm</keyword>
<organism evidence="14 15">
    <name type="scientific">Mycena metata</name>
    <dbReference type="NCBI Taxonomy" id="1033252"/>
    <lineage>
        <taxon>Eukaryota</taxon>
        <taxon>Fungi</taxon>
        <taxon>Dikarya</taxon>
        <taxon>Basidiomycota</taxon>
        <taxon>Agaricomycotina</taxon>
        <taxon>Agaricomycetes</taxon>
        <taxon>Agaricomycetidae</taxon>
        <taxon>Agaricales</taxon>
        <taxon>Marasmiineae</taxon>
        <taxon>Mycenaceae</taxon>
        <taxon>Mycena</taxon>
    </lineage>
</organism>
<evidence type="ECO:0000259" key="13">
    <source>
        <dbReference type="Pfam" id="PF03416"/>
    </source>
</evidence>
<evidence type="ECO:0000256" key="2">
    <source>
        <dbReference type="ARBA" id="ARBA00010958"/>
    </source>
</evidence>
<evidence type="ECO:0000256" key="4">
    <source>
        <dbReference type="ARBA" id="ARBA00022490"/>
    </source>
</evidence>
<dbReference type="EMBL" id="JARKIB010000063">
    <property type="protein sequence ID" value="KAJ7751049.1"/>
    <property type="molecule type" value="Genomic_DNA"/>
</dbReference>
<evidence type="ECO:0000256" key="10">
    <source>
        <dbReference type="ARBA" id="ARBA00029362"/>
    </source>
</evidence>
<keyword evidence="3" id="KW-0813">Transport</keyword>
<keyword evidence="8" id="KW-0653">Protein transport</keyword>
<comment type="similarity">
    <text evidence="2 11">Belongs to the peptidase C54 family.</text>
</comment>
<feature type="region of interest" description="Disordered" evidence="12">
    <location>
        <begin position="1"/>
        <end position="27"/>
    </location>
</feature>
<protein>
    <recommendedName>
        <fullName evidence="11">Cysteine protease</fullName>
        <ecNumber evidence="11">3.4.22.-</ecNumber>
    </recommendedName>
</protein>
<keyword evidence="6 11" id="KW-0378">Hydrolase</keyword>
<feature type="domain" description="Peptidase C54 catalytic" evidence="13">
    <location>
        <begin position="40"/>
        <end position="84"/>
    </location>
</feature>
<dbReference type="GO" id="GO:0000423">
    <property type="term" value="P:mitophagy"/>
    <property type="evidence" value="ECO:0007669"/>
    <property type="project" value="TreeGrafter"/>
</dbReference>
<gene>
    <name evidence="14" type="ORF">B0H16DRAFT_837517</name>
</gene>
<evidence type="ECO:0000256" key="3">
    <source>
        <dbReference type="ARBA" id="ARBA00022448"/>
    </source>
</evidence>
<reference evidence="14" key="1">
    <citation type="submission" date="2023-03" db="EMBL/GenBank/DDBJ databases">
        <title>Massive genome expansion in bonnet fungi (Mycena s.s.) driven by repeated elements and novel gene families across ecological guilds.</title>
        <authorList>
            <consortium name="Lawrence Berkeley National Laboratory"/>
            <person name="Harder C.B."/>
            <person name="Miyauchi S."/>
            <person name="Viragh M."/>
            <person name="Kuo A."/>
            <person name="Thoen E."/>
            <person name="Andreopoulos B."/>
            <person name="Lu D."/>
            <person name="Skrede I."/>
            <person name="Drula E."/>
            <person name="Henrissat B."/>
            <person name="Morin E."/>
            <person name="Kohler A."/>
            <person name="Barry K."/>
            <person name="LaButti K."/>
            <person name="Morin E."/>
            <person name="Salamov A."/>
            <person name="Lipzen A."/>
            <person name="Mereny Z."/>
            <person name="Hegedus B."/>
            <person name="Baldrian P."/>
            <person name="Stursova M."/>
            <person name="Weitz H."/>
            <person name="Taylor A."/>
            <person name="Grigoriev I.V."/>
            <person name="Nagy L.G."/>
            <person name="Martin F."/>
            <person name="Kauserud H."/>
        </authorList>
    </citation>
    <scope>NUCLEOTIDE SEQUENCE</scope>
    <source>
        <strain evidence="14">CBHHK182m</strain>
    </source>
</reference>
<dbReference type="SUPFAM" id="SSF54001">
    <property type="entry name" value="Cysteine proteinases"/>
    <property type="match status" value="1"/>
</dbReference>
<proteinExistence type="inferred from homology"/>
<comment type="subcellular location">
    <subcellularLocation>
        <location evidence="11">Nucleus</location>
    </subcellularLocation>
    <subcellularLocation>
        <location evidence="11">Cytoplasm</location>
    </subcellularLocation>
    <subcellularLocation>
        <location evidence="1">Preautophagosomal structure</location>
    </subcellularLocation>
</comment>
<dbReference type="InterPro" id="IPR038765">
    <property type="entry name" value="Papain-like_cys_pep_sf"/>
</dbReference>
<feature type="compositionally biased region" description="Acidic residues" evidence="12">
    <location>
        <begin position="106"/>
        <end position="127"/>
    </location>
</feature>
<dbReference type="GO" id="GO:0034727">
    <property type="term" value="P:piecemeal microautophagy of the nucleus"/>
    <property type="evidence" value="ECO:0007669"/>
    <property type="project" value="TreeGrafter"/>
</dbReference>
<dbReference type="GO" id="GO:0004197">
    <property type="term" value="F:cysteine-type endopeptidase activity"/>
    <property type="evidence" value="ECO:0007669"/>
    <property type="project" value="TreeGrafter"/>
</dbReference>
<dbReference type="GO" id="GO:0005634">
    <property type="term" value="C:nucleus"/>
    <property type="evidence" value="ECO:0007669"/>
    <property type="project" value="UniProtKB-SubCell"/>
</dbReference>
<evidence type="ECO:0000256" key="6">
    <source>
        <dbReference type="ARBA" id="ARBA00022801"/>
    </source>
</evidence>
<dbReference type="PANTHER" id="PTHR22624">
    <property type="entry name" value="CYSTEINE PROTEASE ATG4"/>
    <property type="match status" value="1"/>
</dbReference>
<keyword evidence="7" id="KW-0788">Thiol protease</keyword>